<dbReference type="InterPro" id="IPR044078">
    <property type="entry name" value="Mot1_ATP-bd"/>
</dbReference>
<dbReference type="SUPFAM" id="SSF48371">
    <property type="entry name" value="ARM repeat"/>
    <property type="match status" value="1"/>
</dbReference>
<dbReference type="GO" id="GO:0045892">
    <property type="term" value="P:negative regulation of DNA-templated transcription"/>
    <property type="evidence" value="ECO:0007669"/>
    <property type="project" value="EnsemblFungi"/>
</dbReference>
<dbReference type="FunFam" id="3.40.50.300:FF:000428">
    <property type="entry name" value="TATA-binding protein-associated factor 172"/>
    <property type="match status" value="1"/>
</dbReference>
<keyword evidence="6" id="KW-0347">Helicase</keyword>
<feature type="compositionally biased region" description="Low complexity" evidence="12">
    <location>
        <begin position="228"/>
        <end position="237"/>
    </location>
</feature>
<evidence type="ECO:0000259" key="13">
    <source>
        <dbReference type="PROSITE" id="PS51192"/>
    </source>
</evidence>
<dbReference type="InterPro" id="IPR027417">
    <property type="entry name" value="P-loop_NTPase"/>
</dbReference>
<feature type="domain" description="Helicase ATP-binding" evidence="13">
    <location>
        <begin position="1328"/>
        <end position="1501"/>
    </location>
</feature>
<comment type="similarity">
    <text evidence="2">Belongs to the SNF2/RAD54 helicase family.</text>
</comment>
<evidence type="ECO:0000256" key="8">
    <source>
        <dbReference type="ARBA" id="ARBA00023125"/>
    </source>
</evidence>
<evidence type="ECO:0000256" key="2">
    <source>
        <dbReference type="ARBA" id="ARBA00007025"/>
    </source>
</evidence>
<dbReference type="PROSITE" id="PS51192">
    <property type="entry name" value="HELICASE_ATP_BIND_1"/>
    <property type="match status" value="1"/>
</dbReference>
<keyword evidence="4" id="KW-0547">Nucleotide-binding</keyword>
<dbReference type="InterPro" id="IPR000330">
    <property type="entry name" value="SNF2_N"/>
</dbReference>
<keyword evidence="7" id="KW-0067">ATP-binding</keyword>
<dbReference type="GO" id="GO:0006364">
    <property type="term" value="P:rRNA processing"/>
    <property type="evidence" value="ECO:0007669"/>
    <property type="project" value="EnsemblFungi"/>
</dbReference>
<reference evidence="16" key="1">
    <citation type="submission" date="2016-05" db="EMBL/GenBank/DDBJ databases">
        <title>Comparative genomics of biotechnologically important yeasts.</title>
        <authorList>
            <consortium name="DOE Joint Genome Institute"/>
            <person name="Riley R."/>
            <person name="Haridas S."/>
            <person name="Wolfe K.H."/>
            <person name="Lopes M.R."/>
            <person name="Hittinger C.T."/>
            <person name="Goker M."/>
            <person name="Salamov A."/>
            <person name="Wisecaver J."/>
            <person name="Long T.M."/>
            <person name="Aerts A.L."/>
            <person name="Barry K."/>
            <person name="Choi C."/>
            <person name="Clum A."/>
            <person name="Coughlan A.Y."/>
            <person name="Deshpande S."/>
            <person name="Douglass A.P."/>
            <person name="Hanson S.J."/>
            <person name="Klenk H.-P."/>
            <person name="Labutti K."/>
            <person name="Lapidus A."/>
            <person name="Lindquist E."/>
            <person name="Lipzen A."/>
            <person name="Meier-Kolthoff J.P."/>
            <person name="Ohm R.A."/>
            <person name="Otillar R.P."/>
            <person name="Pangilinan J."/>
            <person name="Peng Y."/>
            <person name="Rokas A."/>
            <person name="Rosa C.A."/>
            <person name="Scheuner C."/>
            <person name="Sibirny A.A."/>
            <person name="Slot J.C."/>
            <person name="Stielow J.B."/>
            <person name="Sun H."/>
            <person name="Kurtzman C.P."/>
            <person name="Blackwell M."/>
            <person name="Grigoriev I.V."/>
            <person name="Jeffries T.W."/>
        </authorList>
    </citation>
    <scope>NUCLEOTIDE SEQUENCE [LARGE SCALE GENOMIC DNA]</scope>
    <source>
        <strain evidence="16">NRRL Y-12698</strain>
    </source>
</reference>
<evidence type="ECO:0000256" key="4">
    <source>
        <dbReference type="ARBA" id="ARBA00022741"/>
    </source>
</evidence>
<comment type="subcellular location">
    <subcellularLocation>
        <location evidence="1">Nucleus</location>
    </subcellularLocation>
</comment>
<evidence type="ECO:0000256" key="7">
    <source>
        <dbReference type="ARBA" id="ARBA00022840"/>
    </source>
</evidence>
<organism evidence="15 16">
    <name type="scientific">Babjeviella inositovora NRRL Y-12698</name>
    <dbReference type="NCBI Taxonomy" id="984486"/>
    <lineage>
        <taxon>Eukaryota</taxon>
        <taxon>Fungi</taxon>
        <taxon>Dikarya</taxon>
        <taxon>Ascomycota</taxon>
        <taxon>Saccharomycotina</taxon>
        <taxon>Pichiomycetes</taxon>
        <taxon>Serinales incertae sedis</taxon>
        <taxon>Babjeviella</taxon>
    </lineage>
</organism>
<dbReference type="STRING" id="984486.A0A1E3QZR6"/>
<dbReference type="InterPro" id="IPR016024">
    <property type="entry name" value="ARM-type_fold"/>
</dbReference>
<dbReference type="SUPFAM" id="SSF52540">
    <property type="entry name" value="P-loop containing nucleoside triphosphate hydrolases"/>
    <property type="match status" value="2"/>
</dbReference>
<dbReference type="GO" id="GO:0042790">
    <property type="term" value="P:nucleolar large rRNA transcription by RNA polymerase I"/>
    <property type="evidence" value="ECO:0007669"/>
    <property type="project" value="EnsemblFungi"/>
</dbReference>
<dbReference type="InterPro" id="IPR014001">
    <property type="entry name" value="Helicase_ATP-bd"/>
</dbReference>
<dbReference type="OrthoDB" id="10252227at2759"/>
<evidence type="ECO:0000256" key="6">
    <source>
        <dbReference type="ARBA" id="ARBA00022806"/>
    </source>
</evidence>
<name>A0A1E3QZR6_9ASCO</name>
<evidence type="ECO:0000256" key="1">
    <source>
        <dbReference type="ARBA" id="ARBA00004123"/>
    </source>
</evidence>
<dbReference type="GO" id="GO:0017025">
    <property type="term" value="F:TBP-class protein binding"/>
    <property type="evidence" value="ECO:0007669"/>
    <property type="project" value="EnsemblFungi"/>
</dbReference>
<evidence type="ECO:0000313" key="16">
    <source>
        <dbReference type="Proteomes" id="UP000094336"/>
    </source>
</evidence>
<dbReference type="CDD" id="cd18793">
    <property type="entry name" value="SF2_C_SNF"/>
    <property type="match status" value="1"/>
</dbReference>
<accession>A0A1E3QZR6</accession>
<dbReference type="GO" id="GO:0003677">
    <property type="term" value="F:DNA binding"/>
    <property type="evidence" value="ECO:0007669"/>
    <property type="project" value="UniProtKB-KW"/>
</dbReference>
<dbReference type="GO" id="GO:0004386">
    <property type="term" value="F:helicase activity"/>
    <property type="evidence" value="ECO:0007669"/>
    <property type="project" value="UniProtKB-KW"/>
</dbReference>
<proteinExistence type="inferred from homology"/>
<dbReference type="GO" id="GO:0000228">
    <property type="term" value="C:nuclear chromosome"/>
    <property type="evidence" value="ECO:0007669"/>
    <property type="project" value="EnsemblFungi"/>
</dbReference>
<dbReference type="Pfam" id="PF00271">
    <property type="entry name" value="Helicase_C"/>
    <property type="match status" value="1"/>
</dbReference>
<dbReference type="Gene3D" id="1.25.10.10">
    <property type="entry name" value="Leucine-rich Repeat Variant"/>
    <property type="match status" value="2"/>
</dbReference>
<dbReference type="CDD" id="cd17999">
    <property type="entry name" value="DEXHc_Mot1"/>
    <property type="match status" value="1"/>
</dbReference>
<dbReference type="Proteomes" id="UP000094336">
    <property type="component" value="Unassembled WGS sequence"/>
</dbReference>
<evidence type="ECO:0000256" key="5">
    <source>
        <dbReference type="ARBA" id="ARBA00022801"/>
    </source>
</evidence>
<dbReference type="InterPro" id="IPR038718">
    <property type="entry name" value="SNF2-like_sf"/>
</dbReference>
<evidence type="ECO:0000256" key="10">
    <source>
        <dbReference type="ARBA" id="ARBA00073046"/>
    </source>
</evidence>
<evidence type="ECO:0000256" key="3">
    <source>
        <dbReference type="ARBA" id="ARBA00022737"/>
    </source>
</evidence>
<protein>
    <recommendedName>
        <fullName evidence="10">TATA-binding protein-associated factor mot1</fullName>
    </recommendedName>
    <alternativeName>
        <fullName evidence="11">Modifier of transcription 1</fullName>
    </alternativeName>
</protein>
<feature type="region of interest" description="Disordered" evidence="12">
    <location>
        <begin position="211"/>
        <end position="237"/>
    </location>
</feature>
<dbReference type="FunFam" id="3.40.50.10810:FF:000009">
    <property type="entry name" value="B-TFIID TATA-box-binding protein-associated factor 1"/>
    <property type="match status" value="1"/>
</dbReference>
<keyword evidence="8" id="KW-0238">DNA-binding</keyword>
<dbReference type="EMBL" id="KV454426">
    <property type="protein sequence ID" value="ODQ82572.1"/>
    <property type="molecule type" value="Genomic_DNA"/>
</dbReference>
<dbReference type="Gene3D" id="3.40.50.300">
    <property type="entry name" value="P-loop containing nucleotide triphosphate hydrolases"/>
    <property type="match status" value="1"/>
</dbReference>
<dbReference type="SMART" id="SM00487">
    <property type="entry name" value="DEXDc"/>
    <property type="match status" value="1"/>
</dbReference>
<keyword evidence="5" id="KW-0378">Hydrolase</keyword>
<dbReference type="GeneID" id="30148103"/>
<dbReference type="Gene3D" id="3.40.50.10810">
    <property type="entry name" value="Tandem AAA-ATPase domain"/>
    <property type="match status" value="1"/>
</dbReference>
<dbReference type="InterPro" id="IPR011989">
    <property type="entry name" value="ARM-like"/>
</dbReference>
<sequence>MSRLERLVILLETGSTQFIRNTAADQLSDLAKGHPEEILNLLGRVYPYLKNKKWETRVAAARAFGGIVNHSELWDPNANETNETTTEPDIKPKIEELDVDMPDYDAIKKEEEEDLKFQKEELELFDNDSHLVAFSQWELQEILKSGKKLLANGGADYDELDSQIGDPLERLKRQKNNINARLGMGIGIDADILETADTDVKPVVKAEVASIPSPTLAPASPVESDTPMSKSSSARLKAMARRKAKIDAKNQSHTIRPVDLSQSSVSRQLVHEGVTDTASPSSTPNIDITSQQGGEKLVVEHKTPEVPPLLAHHAKVAGFVWPFQGVYELLILDLFSEAWEIRHGAALGLRELMRTQGKGAGRIKTATKAQNDVKNSKTLEDLAVRICTLFALDRFGDYVSDTVVAPVRESSAQTLAALLIHLSDEVVLRTFDALTKLVLQNPEKLGLQVPCWEASHGGMLGLRYFVSVRTDILFHRPELFDKVVQIVLHGLQESDDDVQAVAASTLTPIAADFVKLKGSVIQTIISAIWDCLTNLKDDLSASIGSVMDLLAKLCSHVEVLEVMKTRADEDDDSSFKSLVPRLFPFLRHSITKVRKAVLTTLIAFISIDDASAKAWVDGKSLRLLFQNLLVEQNTEVLQLSVQVYEKLMAEVRASPVLDMATLFAPHAQPLLNLLMTPLGVARHSYPMNTAYIMRPSGITYSPLKEDDPDAEGSADKESGRRGRKRKTPPSPEPAIVVENDNKVNIDAPIFKGDVTLVGVEVFVRTKIASATEFGRTLAFFPPEELVTVFGLLAQYLAAPHSTPRILSALIIEEYCRALGEQGLSPPALASDAFLELLNTVLATPEALPYYRELVPTLKGVRTQCLQLFSTFIESGKVQPARLPMLPVVVQGELEAGPSAFSIESAEKVIGDTFTKLVASLSPTYRMASKQLLDDCKHRISLAIEDAKVAQTERTNGILASYAAAYVALNGLPKKLNPIIRSLMESVKCETLHLFQERSANAVANLNVELIKAGKSNIADKIVKNLCGFLCVDTSEVPEFAPNKEFSDEILSLRKEEAKTDPVDIARHEREVLFARIKRNGGKLALESILKYYGSELFDKVPRLKDAMLGPLALLQNQTFATLKEDDLKGQTVVDSLGILRALIPKIDSLLHGEITAKLPEMLTGLRSDFSVFRYSTAKCVATLCATIPSRVFPFLVNSIIPMLNNAGEVKERQGAIECVYHLSSIMGAAILPYVVFLIVPVMGRMSDSDKDVRILASTTFASIIKLVPLEAGIPDPPDMPEDLMVDRDKEREFIQQMMDPTKIKLFDLPVTIKATLRKYQQEGVNWLAFLNKYRLHGILCDDMGLGKTLQTICIVSSDHHIRAEEYAKTLSVEFRKVPSLVICPPSLTGHWEQELNQYAPFLQVLVYAGGPSIRSSLRDAVTSADVVVTSYDVARNDIEFIKKHDFNYCVLDEGHIIKNAAAKLTKAVKMVKADHRLILSGTPIQNNVLELWSLFDFLMPGFLGTEKSFQEKFAKPIAASRNSKTSSKEQEAGALALESLHKQVLPFMLRRLKEDVLSDLPPKIIQDYYCELSELQKKLYKDFARKQKATVEEEVNTEETEGKTHIFQALQYMRKLCNHPALVMSSKHPQYTQVNQYLKETKMSIRDIRHAPKLTSLQTLLLECGIGVEEKKGQLSVISQHRALIFCQLKDMLDMVENDLFKKHMPNVTYMRLDGSTDPRQRQDIVRQFNGDPSIDVLLLTTKVGGLGLNLTGADTVIFVEHDWNPMNDLQAMDRAHRLGQKKVVNVYRLITKDTLEEKIMGLQKFKMNIASTIVNQQNAGLASMDTNQLLDLFDVDEGSGLVEGNAEEKDGVEDTGLTGKAGAAVGELAELWDESQYEEEYNLDNFIKTLH</sequence>
<evidence type="ECO:0000313" key="15">
    <source>
        <dbReference type="EMBL" id="ODQ82572.1"/>
    </source>
</evidence>
<dbReference type="Pfam" id="PF00176">
    <property type="entry name" value="SNF2-rel_dom"/>
    <property type="match status" value="1"/>
</dbReference>
<evidence type="ECO:0000259" key="14">
    <source>
        <dbReference type="PROSITE" id="PS51194"/>
    </source>
</evidence>
<feature type="region of interest" description="Disordered" evidence="12">
    <location>
        <begin position="702"/>
        <end position="734"/>
    </location>
</feature>
<dbReference type="GO" id="GO:0016887">
    <property type="term" value="F:ATP hydrolysis activity"/>
    <property type="evidence" value="ECO:0007669"/>
    <property type="project" value="EnsemblFungi"/>
</dbReference>
<evidence type="ECO:0000256" key="12">
    <source>
        <dbReference type="SAM" id="MobiDB-lite"/>
    </source>
</evidence>
<evidence type="ECO:0000256" key="11">
    <source>
        <dbReference type="ARBA" id="ARBA00081329"/>
    </source>
</evidence>
<dbReference type="RefSeq" id="XP_018987900.1">
    <property type="nucleotide sequence ID" value="XM_019130250.1"/>
</dbReference>
<dbReference type="InterPro" id="IPR049730">
    <property type="entry name" value="SNF2/RAD54-like_C"/>
</dbReference>
<dbReference type="GO" id="GO:0045898">
    <property type="term" value="P:regulation of RNA polymerase II transcription preinitiation complex assembly"/>
    <property type="evidence" value="ECO:0007669"/>
    <property type="project" value="EnsemblFungi"/>
</dbReference>
<evidence type="ECO:0000256" key="9">
    <source>
        <dbReference type="ARBA" id="ARBA00023242"/>
    </source>
</evidence>
<dbReference type="InterPro" id="IPR044972">
    <property type="entry name" value="Mot1"/>
</dbReference>
<dbReference type="GO" id="GO:0005667">
    <property type="term" value="C:transcription regulator complex"/>
    <property type="evidence" value="ECO:0007669"/>
    <property type="project" value="EnsemblFungi"/>
</dbReference>
<dbReference type="PANTHER" id="PTHR36498">
    <property type="entry name" value="TATA-BINDING PROTEIN-ASSOCIATED FACTOR 172"/>
    <property type="match status" value="1"/>
</dbReference>
<keyword evidence="16" id="KW-1185">Reference proteome</keyword>
<dbReference type="GO" id="GO:0005524">
    <property type="term" value="F:ATP binding"/>
    <property type="evidence" value="ECO:0007669"/>
    <property type="project" value="UniProtKB-KW"/>
</dbReference>
<keyword evidence="3" id="KW-0677">Repeat</keyword>
<dbReference type="SMART" id="SM00490">
    <property type="entry name" value="HELICc"/>
    <property type="match status" value="1"/>
</dbReference>
<dbReference type="InterPro" id="IPR001650">
    <property type="entry name" value="Helicase_C-like"/>
</dbReference>
<feature type="domain" description="Helicase C-terminal" evidence="14">
    <location>
        <begin position="1670"/>
        <end position="1821"/>
    </location>
</feature>
<dbReference type="PROSITE" id="PS51194">
    <property type="entry name" value="HELICASE_CTER"/>
    <property type="match status" value="1"/>
</dbReference>
<dbReference type="InterPro" id="IPR022707">
    <property type="entry name" value="Mot1_central_dom"/>
</dbReference>
<dbReference type="Pfam" id="PF12054">
    <property type="entry name" value="DUF3535"/>
    <property type="match status" value="1"/>
</dbReference>
<keyword evidence="9" id="KW-0539">Nucleus</keyword>
<gene>
    <name evidence="15" type="ORF">BABINDRAFT_164345</name>
</gene>
<dbReference type="PANTHER" id="PTHR36498:SF1">
    <property type="entry name" value="TATA-BINDING PROTEIN-ASSOCIATED FACTOR 172"/>
    <property type="match status" value="1"/>
</dbReference>